<gene>
    <name evidence="2" type="ORF">DFH01_02480</name>
</gene>
<evidence type="ECO:0000313" key="2">
    <source>
        <dbReference type="EMBL" id="PWS38187.1"/>
    </source>
</evidence>
<evidence type="ECO:0000256" key="1">
    <source>
        <dbReference type="SAM" id="Phobius"/>
    </source>
</evidence>
<accession>A0A317FJD8</accession>
<reference evidence="3" key="1">
    <citation type="submission" date="2018-05" db="EMBL/GenBank/DDBJ databases">
        <authorList>
            <person name="Du Z."/>
            <person name="Wang X."/>
        </authorList>
    </citation>
    <scope>NUCLEOTIDE SEQUENCE [LARGE SCALE GENOMIC DNA]</scope>
    <source>
        <strain evidence="3">CQN31</strain>
    </source>
</reference>
<organism evidence="2 3">
    <name type="scientific">Falsiroseomonas bella</name>
    <dbReference type="NCBI Taxonomy" id="2184016"/>
    <lineage>
        <taxon>Bacteria</taxon>
        <taxon>Pseudomonadati</taxon>
        <taxon>Pseudomonadota</taxon>
        <taxon>Alphaproteobacteria</taxon>
        <taxon>Acetobacterales</taxon>
        <taxon>Roseomonadaceae</taxon>
        <taxon>Falsiroseomonas</taxon>
    </lineage>
</organism>
<keyword evidence="1" id="KW-0472">Membrane</keyword>
<comment type="caution">
    <text evidence="2">The sequence shown here is derived from an EMBL/GenBank/DDBJ whole genome shotgun (WGS) entry which is preliminary data.</text>
</comment>
<dbReference type="EMBL" id="QGNA01000001">
    <property type="protein sequence ID" value="PWS38187.1"/>
    <property type="molecule type" value="Genomic_DNA"/>
</dbReference>
<protein>
    <submittedName>
        <fullName evidence="2">Uncharacterized protein</fullName>
    </submittedName>
</protein>
<dbReference type="Proteomes" id="UP000245765">
    <property type="component" value="Unassembled WGS sequence"/>
</dbReference>
<evidence type="ECO:0000313" key="3">
    <source>
        <dbReference type="Proteomes" id="UP000245765"/>
    </source>
</evidence>
<keyword evidence="1" id="KW-1133">Transmembrane helix</keyword>
<keyword evidence="3" id="KW-1185">Reference proteome</keyword>
<name>A0A317FJD8_9PROT</name>
<sequence length="164" mass="16606">MPLPTRPRPATRSWLPMALAASVAALLAAPVGYWLGREGATAPGGLRDPLAGAQALVAAALEATPSGSARTEGSYRVQPLATHPVAGGACRDFLLEGPAGALAGLACRDGGAWALRAGVTLETGDALRTASAEHPVIGAMLERLGAAPPLDEAAEAALMRRGWR</sequence>
<keyword evidence="1" id="KW-0812">Transmembrane</keyword>
<proteinExistence type="predicted"/>
<dbReference type="AlphaFoldDB" id="A0A317FJD8"/>
<feature type="transmembrane region" description="Helical" evidence="1">
    <location>
        <begin position="14"/>
        <end position="35"/>
    </location>
</feature>